<accession>A0ABW9G4L7</accession>
<feature type="signal peptide" evidence="7">
    <location>
        <begin position="1"/>
        <end position="22"/>
    </location>
</feature>
<evidence type="ECO:0000313" key="9">
    <source>
        <dbReference type="Proteomes" id="UP001629953"/>
    </source>
</evidence>
<dbReference type="Proteomes" id="UP001629953">
    <property type="component" value="Unassembled WGS sequence"/>
</dbReference>
<gene>
    <name evidence="8" type="primary">thiB</name>
    <name evidence="8" type="ORF">ABUE30_05895</name>
</gene>
<dbReference type="NCBIfam" id="TIGR01276">
    <property type="entry name" value="thiB"/>
    <property type="match status" value="1"/>
</dbReference>
<dbReference type="Pfam" id="PF13416">
    <property type="entry name" value="SBP_bac_8"/>
    <property type="match status" value="1"/>
</dbReference>
<organism evidence="8 9">
    <name type="scientific">Celerinatantimonas yamalensis</name>
    <dbReference type="NCBI Taxonomy" id="559956"/>
    <lineage>
        <taxon>Bacteria</taxon>
        <taxon>Pseudomonadati</taxon>
        <taxon>Pseudomonadota</taxon>
        <taxon>Gammaproteobacteria</taxon>
        <taxon>Celerinatantimonadaceae</taxon>
        <taxon>Celerinatantimonas</taxon>
    </lineage>
</organism>
<protein>
    <recommendedName>
        <fullName evidence="3">Thiamine-binding periplasmic protein</fullName>
    </recommendedName>
</protein>
<evidence type="ECO:0000256" key="5">
    <source>
        <dbReference type="ARBA" id="ARBA00022729"/>
    </source>
</evidence>
<reference evidence="8 9" key="1">
    <citation type="journal article" date="2013" name="Int. J. Syst. Evol. Microbiol.">
        <title>Celerinatantimonas yamalensis sp. nov., a cold-adapted diazotrophic bacterium from a cold permafrost brine.</title>
        <authorList>
            <person name="Shcherbakova V."/>
            <person name="Chuvilskaya N."/>
            <person name="Rivkina E."/>
            <person name="Demidov N."/>
            <person name="Uchaeva V."/>
            <person name="Suetin S."/>
            <person name="Suzina N."/>
            <person name="Gilichinsky D."/>
        </authorList>
    </citation>
    <scope>NUCLEOTIDE SEQUENCE [LARGE SCALE GENOMIC DNA]</scope>
    <source>
        <strain evidence="8 9">C7</strain>
    </source>
</reference>
<dbReference type="SUPFAM" id="SSF53850">
    <property type="entry name" value="Periplasmic binding protein-like II"/>
    <property type="match status" value="1"/>
</dbReference>
<dbReference type="CDD" id="cd13545">
    <property type="entry name" value="PBP2_TbpA"/>
    <property type="match status" value="1"/>
</dbReference>
<dbReference type="Gene3D" id="3.40.190.10">
    <property type="entry name" value="Periplasmic binding protein-like II"/>
    <property type="match status" value="2"/>
</dbReference>
<dbReference type="PANTHER" id="PTHR30006">
    <property type="entry name" value="THIAMINE-BINDING PERIPLASMIC PROTEIN-RELATED"/>
    <property type="match status" value="1"/>
</dbReference>
<name>A0ABW9G4L7_9GAMM</name>
<comment type="subcellular location">
    <subcellularLocation>
        <location evidence="1">Periplasm</location>
    </subcellularLocation>
</comment>
<dbReference type="InterPro" id="IPR006059">
    <property type="entry name" value="SBP"/>
</dbReference>
<evidence type="ECO:0000256" key="2">
    <source>
        <dbReference type="ARBA" id="ARBA00008520"/>
    </source>
</evidence>
<evidence type="ECO:0000256" key="4">
    <source>
        <dbReference type="ARBA" id="ARBA00022448"/>
    </source>
</evidence>
<dbReference type="NCBIfam" id="TIGR01254">
    <property type="entry name" value="sfuA"/>
    <property type="match status" value="1"/>
</dbReference>
<keyword evidence="4" id="KW-0813">Transport</keyword>
<sequence>MKRMLWLWGILSVLVFCSEVQAAQSELTVYTYSSFTSKWGPGPKLTKMFEKDCHCTLKWVGSDDGVALLNRLRLEGQHSRADVVVGLDTNLMPEAKRLKLVQPHLLNTQMLHVPGPWHNRDFIPYDRGQFAFVYNENKLKNPPTSMHQLVEQFPGTIIYEDPRTSTPGLGLLLWVKAVYGDQAPSAWKKLKEKTVTVTKSWDDAYGMFLKGEADMVLSYTTDSAYHEIEEHNNHFKAAAFKEGNYQQIEVAAIGAYARHVKLARQFLAFLITPKAQRVIALNNWMLPVRNDVPLPKPFAQIVHPHPLMIAPAEVAAHRQAWVRQWRDAVSQ</sequence>
<dbReference type="InterPro" id="IPR005967">
    <property type="entry name" value="ThiB"/>
</dbReference>
<feature type="chain" id="PRO_5047189289" description="Thiamine-binding periplasmic protein" evidence="7">
    <location>
        <begin position="23"/>
        <end position="331"/>
    </location>
</feature>
<evidence type="ECO:0000313" key="8">
    <source>
        <dbReference type="EMBL" id="MFM2484601.1"/>
    </source>
</evidence>
<proteinExistence type="inferred from homology"/>
<dbReference type="EMBL" id="JBEQCT010000002">
    <property type="protein sequence ID" value="MFM2484601.1"/>
    <property type="molecule type" value="Genomic_DNA"/>
</dbReference>
<comment type="similarity">
    <text evidence="2">Belongs to the bacterial solute-binding protein 1 family.</text>
</comment>
<keyword evidence="9" id="KW-1185">Reference proteome</keyword>
<dbReference type="PANTHER" id="PTHR30006:SF3">
    <property type="entry name" value="THIAMINE-BINDING PERIPLASMIC PROTEIN"/>
    <property type="match status" value="1"/>
</dbReference>
<evidence type="ECO:0000256" key="6">
    <source>
        <dbReference type="ARBA" id="ARBA00022764"/>
    </source>
</evidence>
<comment type="caution">
    <text evidence="8">The sequence shown here is derived from an EMBL/GenBank/DDBJ whole genome shotgun (WGS) entry which is preliminary data.</text>
</comment>
<evidence type="ECO:0000256" key="3">
    <source>
        <dbReference type="ARBA" id="ARBA00019815"/>
    </source>
</evidence>
<dbReference type="InterPro" id="IPR005948">
    <property type="entry name" value="ThiB-like"/>
</dbReference>
<evidence type="ECO:0000256" key="1">
    <source>
        <dbReference type="ARBA" id="ARBA00004418"/>
    </source>
</evidence>
<keyword evidence="5 7" id="KW-0732">Signal</keyword>
<evidence type="ECO:0000256" key="7">
    <source>
        <dbReference type="SAM" id="SignalP"/>
    </source>
</evidence>
<keyword evidence="6" id="KW-0574">Periplasm</keyword>